<comment type="caution">
    <text evidence="2">The sequence shown here is derived from an EMBL/GenBank/DDBJ whole genome shotgun (WGS) entry which is preliminary data.</text>
</comment>
<evidence type="ECO:0000313" key="2">
    <source>
        <dbReference type="EMBL" id="MBB2967814.1"/>
    </source>
</evidence>
<dbReference type="PANTHER" id="PTHR43745:SF2">
    <property type="entry name" value="NITROREDUCTASE MJ1384-RELATED"/>
    <property type="match status" value="1"/>
</dbReference>
<dbReference type="AlphaFoldDB" id="A0A7W4UWX3"/>
<feature type="domain" description="Nitroreductase" evidence="1">
    <location>
        <begin position="25"/>
        <end position="195"/>
    </location>
</feature>
<dbReference type="Proteomes" id="UP000538196">
    <property type="component" value="Unassembled WGS sequence"/>
</dbReference>
<dbReference type="InterPro" id="IPR029479">
    <property type="entry name" value="Nitroreductase"/>
</dbReference>
<evidence type="ECO:0000259" key="1">
    <source>
        <dbReference type="Pfam" id="PF00881"/>
    </source>
</evidence>
<proteinExistence type="predicted"/>
<dbReference type="InterPro" id="IPR000415">
    <property type="entry name" value="Nitroreductase-like"/>
</dbReference>
<name>A0A7W4UWX3_LEIAQ</name>
<dbReference type="EMBL" id="JACHVP010000002">
    <property type="protein sequence ID" value="MBB2967814.1"/>
    <property type="molecule type" value="Genomic_DNA"/>
</dbReference>
<dbReference type="Pfam" id="PF00881">
    <property type="entry name" value="Nitroreductase"/>
    <property type="match status" value="1"/>
</dbReference>
<gene>
    <name evidence="2" type="ORF">FHX33_002577</name>
</gene>
<sequence length="217" mass="22782">MTRTIPLPSPDLYYPASGVSAVTALRERRSQHEFAAEPLSLTTLATLLNESAGITELFGRGTPSPGRAYPVACVVAACAVDGLPAAFYRYDPRAHTLSPLATEADPREWVLGALANRAIAETEAAHVFAVGDADSAQQHFGENADRFLLLEAGHLIQSMLLVAQHQKIGACAIGKFDRAAAEALLGTATGGGLVLHSAAFGHYSEARVQAPAHRTAA</sequence>
<evidence type="ECO:0000313" key="3">
    <source>
        <dbReference type="Proteomes" id="UP000538196"/>
    </source>
</evidence>
<keyword evidence="3" id="KW-1185">Reference proteome</keyword>
<reference evidence="2 3" key="1">
    <citation type="submission" date="2020-08" db="EMBL/GenBank/DDBJ databases">
        <title>Sequencing the genomes of 1000 actinobacteria strains.</title>
        <authorList>
            <person name="Klenk H.-P."/>
        </authorList>
    </citation>
    <scope>NUCLEOTIDE SEQUENCE [LARGE SCALE GENOMIC DNA]</scope>
    <source>
        <strain evidence="2 3">DSM 20146</strain>
    </source>
</reference>
<accession>A0A7W4UWX3</accession>
<dbReference type="InterPro" id="IPR052544">
    <property type="entry name" value="Bacteriocin_Proc_Enz"/>
</dbReference>
<dbReference type="SUPFAM" id="SSF55469">
    <property type="entry name" value="FMN-dependent nitroreductase-like"/>
    <property type="match status" value="1"/>
</dbReference>
<dbReference type="PANTHER" id="PTHR43745">
    <property type="entry name" value="NITROREDUCTASE MJ1384-RELATED"/>
    <property type="match status" value="1"/>
</dbReference>
<dbReference type="Gene3D" id="3.40.109.10">
    <property type="entry name" value="NADH Oxidase"/>
    <property type="match status" value="1"/>
</dbReference>
<dbReference type="RefSeq" id="WP_021763297.1">
    <property type="nucleotide sequence ID" value="NZ_JACHVP010000002.1"/>
</dbReference>
<dbReference type="CDD" id="cd02142">
    <property type="entry name" value="McbC_SagB-like_oxidoreductase"/>
    <property type="match status" value="1"/>
</dbReference>
<dbReference type="GO" id="GO:0016491">
    <property type="term" value="F:oxidoreductase activity"/>
    <property type="evidence" value="ECO:0007669"/>
    <property type="project" value="InterPro"/>
</dbReference>
<organism evidence="2 3">
    <name type="scientific">Leifsonia aquatica</name>
    <name type="common">Corynebacterium aquaticum</name>
    <dbReference type="NCBI Taxonomy" id="144185"/>
    <lineage>
        <taxon>Bacteria</taxon>
        <taxon>Bacillati</taxon>
        <taxon>Actinomycetota</taxon>
        <taxon>Actinomycetes</taxon>
        <taxon>Micrococcales</taxon>
        <taxon>Microbacteriaceae</taxon>
        <taxon>Leifsonia</taxon>
    </lineage>
</organism>
<protein>
    <submittedName>
        <fullName evidence="2">SagB-type dehydrogenase family enzyme</fullName>
    </submittedName>
</protein>